<dbReference type="Proteomes" id="UP000230069">
    <property type="component" value="Unassembled WGS sequence"/>
</dbReference>
<dbReference type="InterPro" id="IPR027417">
    <property type="entry name" value="P-loop_NTPase"/>
</dbReference>
<dbReference type="SUPFAM" id="SSF52540">
    <property type="entry name" value="P-loop containing nucleoside triphosphate hydrolases"/>
    <property type="match status" value="1"/>
</dbReference>
<reference evidence="2 3" key="1">
    <citation type="submission" date="2017-09" db="EMBL/GenBank/DDBJ databases">
        <title>WGS assembly of Aquilegia coerulea Goldsmith.</title>
        <authorList>
            <person name="Hodges S."/>
            <person name="Kramer E."/>
            <person name="Nordborg M."/>
            <person name="Tomkins J."/>
            <person name="Borevitz J."/>
            <person name="Derieg N."/>
            <person name="Yan J."/>
            <person name="Mihaltcheva S."/>
            <person name="Hayes R.D."/>
            <person name="Rokhsar D."/>
        </authorList>
    </citation>
    <scope>NUCLEOTIDE SEQUENCE [LARGE SCALE GENOMIC DNA]</scope>
    <source>
        <strain evidence="3">cv. Goldsmith</strain>
    </source>
</reference>
<sequence length="384" mass="43820">TGCNTKELKKETGIYKFEHGRFGLGGSKLVNQLFDTKGKESGTFGSMNLKNKFLAYRSDQHNAILHLSKGCNFVWQGESDPIKTAAIGLGILQQLDCTEENLTITILLYYLIDFIFWCLRHSKDPLQIDVPSETWPEREDVVKDLTKYPEAITVKEPDELSFKGIKKHQVISVVGGGKPKIAALKELLLRRSRKVKTVVIVDDSRTICTLIAELRHLSDDGLEVFLPNKKMNKENRTKSKQELSQSSDRSLVHIILSNQARRFDFQQVRLVVNYDMPIGFPQCYLRRMGLCRDVDAVNFVTGEDWFMLVDIQNEFKVNFEITSLYGPAGFCLREEQELAKNLNFPQAAQDIRHFACDCTDHGWKLTGFLEGIMAKLIKQRVSFS</sequence>
<evidence type="ECO:0000259" key="1">
    <source>
        <dbReference type="Pfam" id="PF00271"/>
    </source>
</evidence>
<feature type="non-terminal residue" evidence="2">
    <location>
        <position position="1"/>
    </location>
</feature>
<proteinExistence type="predicted"/>
<evidence type="ECO:0000313" key="2">
    <source>
        <dbReference type="EMBL" id="PIA29655.1"/>
    </source>
</evidence>
<protein>
    <recommendedName>
        <fullName evidence="1">Helicase C-terminal domain-containing protein</fullName>
    </recommendedName>
</protein>
<feature type="domain" description="Helicase C-terminal" evidence="1">
    <location>
        <begin position="180"/>
        <end position="289"/>
    </location>
</feature>
<accession>A0A2G5CEE8</accession>
<evidence type="ECO:0000313" key="3">
    <source>
        <dbReference type="Proteomes" id="UP000230069"/>
    </source>
</evidence>
<dbReference type="Gene3D" id="3.40.50.300">
    <property type="entry name" value="P-loop containing nucleotide triphosphate hydrolases"/>
    <property type="match status" value="1"/>
</dbReference>
<organism evidence="2 3">
    <name type="scientific">Aquilegia coerulea</name>
    <name type="common">Rocky mountain columbine</name>
    <dbReference type="NCBI Taxonomy" id="218851"/>
    <lineage>
        <taxon>Eukaryota</taxon>
        <taxon>Viridiplantae</taxon>
        <taxon>Streptophyta</taxon>
        <taxon>Embryophyta</taxon>
        <taxon>Tracheophyta</taxon>
        <taxon>Spermatophyta</taxon>
        <taxon>Magnoliopsida</taxon>
        <taxon>Ranunculales</taxon>
        <taxon>Ranunculaceae</taxon>
        <taxon>Thalictroideae</taxon>
        <taxon>Aquilegia</taxon>
    </lineage>
</organism>
<keyword evidence="3" id="KW-1185">Reference proteome</keyword>
<name>A0A2G5CEE8_AQUCA</name>
<dbReference type="InterPro" id="IPR001650">
    <property type="entry name" value="Helicase_C-like"/>
</dbReference>
<gene>
    <name evidence="2" type="ORF">AQUCO_05800043v1</name>
</gene>
<dbReference type="Pfam" id="PF00271">
    <property type="entry name" value="Helicase_C"/>
    <property type="match status" value="1"/>
</dbReference>
<dbReference type="EMBL" id="KZ305075">
    <property type="protein sequence ID" value="PIA29655.1"/>
    <property type="molecule type" value="Genomic_DNA"/>
</dbReference>
<dbReference type="AlphaFoldDB" id="A0A2G5CEE8"/>